<dbReference type="OMA" id="YSESYNT"/>
<feature type="compositionally biased region" description="Polar residues" evidence="2">
    <location>
        <begin position="1"/>
        <end position="12"/>
    </location>
</feature>
<feature type="compositionally biased region" description="Basic and acidic residues" evidence="2">
    <location>
        <begin position="84"/>
        <end position="110"/>
    </location>
</feature>
<gene>
    <name evidence="3" type="ORF">KP509_30G012300</name>
</gene>
<evidence type="ECO:0000256" key="2">
    <source>
        <dbReference type="SAM" id="MobiDB-lite"/>
    </source>
</evidence>
<evidence type="ECO:0008006" key="5">
    <source>
        <dbReference type="Google" id="ProtNLM"/>
    </source>
</evidence>
<dbReference type="Proteomes" id="UP000825935">
    <property type="component" value="Chromosome 30"/>
</dbReference>
<dbReference type="OrthoDB" id="5986190at2759"/>
<keyword evidence="4" id="KW-1185">Reference proteome</keyword>
<dbReference type="PANTHER" id="PTHR46284">
    <property type="entry name" value="PROTEIN KINESIN LIGHT CHAIN-RELATED 3"/>
    <property type="match status" value="1"/>
</dbReference>
<proteinExistence type="predicted"/>
<dbReference type="Gene3D" id="1.25.40.10">
    <property type="entry name" value="Tetratricopeptide repeat domain"/>
    <property type="match status" value="4"/>
</dbReference>
<comment type="caution">
    <text evidence="3">The sequence shown here is derived from an EMBL/GenBank/DDBJ whole genome shotgun (WGS) entry which is preliminary data.</text>
</comment>
<protein>
    <recommendedName>
        <fullName evidence="5">Kinesin light chain</fullName>
    </recommendedName>
</protein>
<feature type="region of interest" description="Disordered" evidence="2">
    <location>
        <begin position="1"/>
        <end position="122"/>
    </location>
</feature>
<keyword evidence="1" id="KW-0802">TPR repeat</keyword>
<dbReference type="SUPFAM" id="SSF48452">
    <property type="entry name" value="TPR-like"/>
    <property type="match status" value="3"/>
</dbReference>
<dbReference type="PANTHER" id="PTHR46284:SF5">
    <property type="entry name" value="PROTEIN KINESIN LIGHT CHAIN-RELATED 3"/>
    <property type="match status" value="1"/>
</dbReference>
<name>A0A8T2R1D7_CERRI</name>
<accession>A0A8T2R1D7</accession>
<dbReference type="InterPro" id="IPR011990">
    <property type="entry name" value="TPR-like_helical_dom_sf"/>
</dbReference>
<dbReference type="SMART" id="SM00028">
    <property type="entry name" value="TPR"/>
    <property type="match status" value="10"/>
</dbReference>
<dbReference type="Pfam" id="PF13176">
    <property type="entry name" value="TPR_7"/>
    <property type="match status" value="1"/>
</dbReference>
<organism evidence="3 4">
    <name type="scientific">Ceratopteris richardii</name>
    <name type="common">Triangle waterfern</name>
    <dbReference type="NCBI Taxonomy" id="49495"/>
    <lineage>
        <taxon>Eukaryota</taxon>
        <taxon>Viridiplantae</taxon>
        <taxon>Streptophyta</taxon>
        <taxon>Embryophyta</taxon>
        <taxon>Tracheophyta</taxon>
        <taxon>Polypodiopsida</taxon>
        <taxon>Polypodiidae</taxon>
        <taxon>Polypodiales</taxon>
        <taxon>Pteridineae</taxon>
        <taxon>Pteridaceae</taxon>
        <taxon>Parkerioideae</taxon>
        <taxon>Ceratopteris</taxon>
    </lineage>
</organism>
<reference evidence="3" key="1">
    <citation type="submission" date="2021-08" db="EMBL/GenBank/DDBJ databases">
        <title>WGS assembly of Ceratopteris richardii.</title>
        <authorList>
            <person name="Marchant D.B."/>
            <person name="Chen G."/>
            <person name="Jenkins J."/>
            <person name="Shu S."/>
            <person name="Leebens-Mack J."/>
            <person name="Grimwood J."/>
            <person name="Schmutz J."/>
            <person name="Soltis P."/>
            <person name="Soltis D."/>
            <person name="Chen Z.-H."/>
        </authorList>
    </citation>
    <scope>NUCLEOTIDE SEQUENCE</scope>
    <source>
        <strain evidence="3">Whitten #5841</strain>
        <tissue evidence="3">Leaf</tissue>
    </source>
</reference>
<feature type="compositionally biased region" description="Low complexity" evidence="2">
    <location>
        <begin position="31"/>
        <end position="43"/>
    </location>
</feature>
<evidence type="ECO:0000313" key="3">
    <source>
        <dbReference type="EMBL" id="KAH7289634.1"/>
    </source>
</evidence>
<evidence type="ECO:0000313" key="4">
    <source>
        <dbReference type="Proteomes" id="UP000825935"/>
    </source>
</evidence>
<dbReference type="PROSITE" id="PS50005">
    <property type="entry name" value="TPR"/>
    <property type="match status" value="1"/>
</dbReference>
<dbReference type="EMBL" id="CM035435">
    <property type="protein sequence ID" value="KAH7289634.1"/>
    <property type="molecule type" value="Genomic_DNA"/>
</dbReference>
<dbReference type="AlphaFoldDB" id="A0A8T2R1D7"/>
<sequence>MPGFSTESSHPQPSSPAYYRRSRTDHGLRTSRSTKSSESFSSSPRAGGPPPVTRHHVNSRQSSSESLEPDVRLVPARIQTKIHRNSEHPAGDTFGADERTPRQGDRRYVEKPPLSGCSSSAEMLRKSRSRTSHHNNETAALANEHPFVVDEDLLANPNSQDLGPLLLRLATALHLSGENSAKALECATRAAKFLEKAAGGKPSLDLVMSLHILAAIHCRSGQYEEAIPILQRALTIPDLHEGVDHALAAFAGYMQLGDILALRGQLDSALSCYKTAYRVQKDALGEMDPQVGETCSYLAEANLKALQFQQAEEYCEHALKIHSVHSQPGSFEEAADRRLMALILSGKGDHETALEHLVLASAALRTSGKDADVAAVDCSIGDAYAALGRYEEAIFSYQKSLNLFKSIHGESHSSVAAVYVNLAVLFMKMRKYKESKTYCESALRIYGKPNAGHSPDELASGLTEIASVFENMGEREQALFLLQRALDILEALPGQQSAVAGVEAQMGVLYYYLGKYEESFLVFKSAVSKLQSTGEKKSAQLGIVLNQMGLACVGLNEIWSAADTFEESRRILEEAYGPHHTETLAVCSNLAGAYDALGRSDEAIRLLEHILEVKEERLGTVHPEVEDERARLSELLKEAGRSRIRKTNTLEELLLISNIESSRYQAKKSVKS</sequence>
<evidence type="ECO:0000256" key="1">
    <source>
        <dbReference type="PROSITE-ProRule" id="PRU00339"/>
    </source>
</evidence>
<feature type="repeat" description="TPR" evidence="1">
    <location>
        <begin position="374"/>
        <end position="407"/>
    </location>
</feature>
<dbReference type="InterPro" id="IPR019734">
    <property type="entry name" value="TPR_rpt"/>
</dbReference>
<dbReference type="Pfam" id="PF13424">
    <property type="entry name" value="TPR_12"/>
    <property type="match status" value="4"/>
</dbReference>